<organism evidence="2 3">
    <name type="scientific">Lactuca virosa</name>
    <dbReference type="NCBI Taxonomy" id="75947"/>
    <lineage>
        <taxon>Eukaryota</taxon>
        <taxon>Viridiplantae</taxon>
        <taxon>Streptophyta</taxon>
        <taxon>Embryophyta</taxon>
        <taxon>Tracheophyta</taxon>
        <taxon>Spermatophyta</taxon>
        <taxon>Magnoliopsida</taxon>
        <taxon>eudicotyledons</taxon>
        <taxon>Gunneridae</taxon>
        <taxon>Pentapetalae</taxon>
        <taxon>asterids</taxon>
        <taxon>campanulids</taxon>
        <taxon>Asterales</taxon>
        <taxon>Asteraceae</taxon>
        <taxon>Cichorioideae</taxon>
        <taxon>Cichorieae</taxon>
        <taxon>Lactucinae</taxon>
        <taxon>Lactuca</taxon>
    </lineage>
</organism>
<evidence type="ECO:0000259" key="1">
    <source>
        <dbReference type="Pfam" id="PF13966"/>
    </source>
</evidence>
<evidence type="ECO:0000313" key="2">
    <source>
        <dbReference type="EMBL" id="CAH1443483.1"/>
    </source>
</evidence>
<dbReference type="AlphaFoldDB" id="A0AAU9NZP8"/>
<dbReference type="Pfam" id="PF13966">
    <property type="entry name" value="zf-RVT"/>
    <property type="match status" value="1"/>
</dbReference>
<feature type="domain" description="Reverse transcriptase zinc-binding" evidence="1">
    <location>
        <begin position="58"/>
        <end position="141"/>
    </location>
</feature>
<dbReference type="Proteomes" id="UP001157418">
    <property type="component" value="Unassembled WGS sequence"/>
</dbReference>
<gene>
    <name evidence="2" type="ORF">LVIROSA_LOCUS29391</name>
</gene>
<dbReference type="EMBL" id="CAKMRJ010005463">
    <property type="protein sequence ID" value="CAH1443483.1"/>
    <property type="molecule type" value="Genomic_DNA"/>
</dbReference>
<keyword evidence="3" id="KW-1185">Reference proteome</keyword>
<evidence type="ECO:0000313" key="3">
    <source>
        <dbReference type="Proteomes" id="UP001157418"/>
    </source>
</evidence>
<comment type="caution">
    <text evidence="2">The sequence shown here is derived from an EMBL/GenBank/DDBJ whole genome shotgun (WGS) entry which is preliminary data.</text>
</comment>
<dbReference type="InterPro" id="IPR026960">
    <property type="entry name" value="RVT-Znf"/>
</dbReference>
<name>A0AAU9NZP8_9ASTR</name>
<sequence length="176" mass="19410">MLLTEFQKQPSLGIGSLTPPDFGLGPVVQALTNDISGIRLTLGDDHYRCKLTGDGTYTVRSVRKVIDKPPITTTGTMTIQWYKVVPIKVLCFIWRAAQGRIPAIVALEMRGIKVNSLLCSACIGQQESVDHVLIDCPFASRIRSNIMSWCGVTLDQSLIRNAGDILQMFSIKLQMT</sequence>
<reference evidence="2 3" key="1">
    <citation type="submission" date="2022-01" db="EMBL/GenBank/DDBJ databases">
        <authorList>
            <person name="Xiong W."/>
            <person name="Schranz E."/>
        </authorList>
    </citation>
    <scope>NUCLEOTIDE SEQUENCE [LARGE SCALE GENOMIC DNA]</scope>
</reference>
<proteinExistence type="predicted"/>
<accession>A0AAU9NZP8</accession>
<protein>
    <recommendedName>
        <fullName evidence="1">Reverse transcriptase zinc-binding domain-containing protein</fullName>
    </recommendedName>
</protein>